<name>A0ABD1BC39_CARAN</name>
<proteinExistence type="inferred from homology"/>
<keyword evidence="4" id="KW-0131">Cell cycle</keyword>
<comment type="caution">
    <text evidence="6">The sequence shown here is derived from an EMBL/GenBank/DDBJ whole genome shotgun (WGS) entry which is preliminary data.</text>
</comment>
<dbReference type="GO" id="GO:0051301">
    <property type="term" value="P:cell division"/>
    <property type="evidence" value="ECO:0007669"/>
    <property type="project" value="UniProtKB-UniRule"/>
</dbReference>
<sequence>METSGNPTNSSLFQWLGLLEDSDQPPDSTPPRVITLLASILEKMIQKNEKTFHTRHNKDNEITMFHGSKAPSMSIYRYTERIHRYAHCSPACFVVAFDYILRYLQRQEATSMARRLTSLNVHRLLITSLLVSAKFLNRKCYNNAYYAKIGGVSTEEMNRLERTFLFDVDFRLNITTENFEKHCLMLKRETVPCDLRKLRTVLGELTCSCQAI</sequence>
<comment type="similarity">
    <text evidence="1">Belongs to the cyclin family. Cyclin U/P subfamily.</text>
</comment>
<dbReference type="InterPro" id="IPR012389">
    <property type="entry name" value="Cyclin_P/U"/>
</dbReference>
<evidence type="ECO:0000313" key="7">
    <source>
        <dbReference type="Proteomes" id="UP001558713"/>
    </source>
</evidence>
<dbReference type="PANTHER" id="PTHR15615:SF80">
    <property type="entry name" value="CYCLIN"/>
    <property type="match status" value="1"/>
</dbReference>
<dbReference type="Gene3D" id="1.10.472.10">
    <property type="entry name" value="Cyclin-like"/>
    <property type="match status" value="1"/>
</dbReference>
<keyword evidence="2" id="KW-0132">Cell division</keyword>
<dbReference type="AlphaFoldDB" id="A0ABD1BC39"/>
<dbReference type="PIRSF" id="PIRSF027110">
    <property type="entry name" value="PREG"/>
    <property type="match status" value="1"/>
</dbReference>
<keyword evidence="7" id="KW-1185">Reference proteome</keyword>
<protein>
    <recommendedName>
        <fullName evidence="5">Cyclin</fullName>
    </recommendedName>
</protein>
<evidence type="ECO:0000256" key="3">
    <source>
        <dbReference type="ARBA" id="ARBA00023127"/>
    </source>
</evidence>
<dbReference type="Pfam" id="PF08613">
    <property type="entry name" value="Cyclin"/>
    <property type="match status" value="1"/>
</dbReference>
<evidence type="ECO:0000256" key="1">
    <source>
        <dbReference type="ARBA" id="ARBA00007215"/>
    </source>
</evidence>
<dbReference type="PANTHER" id="PTHR15615">
    <property type="match status" value="1"/>
</dbReference>
<dbReference type="GO" id="GO:0019901">
    <property type="term" value="F:protein kinase binding"/>
    <property type="evidence" value="ECO:0007669"/>
    <property type="project" value="UniProtKB-UniRule"/>
</dbReference>
<evidence type="ECO:0000256" key="2">
    <source>
        <dbReference type="ARBA" id="ARBA00022618"/>
    </source>
</evidence>
<keyword evidence="3 5" id="KW-0195">Cyclin</keyword>
<dbReference type="SUPFAM" id="SSF47954">
    <property type="entry name" value="Cyclin-like"/>
    <property type="match status" value="1"/>
</dbReference>
<reference evidence="6 7" key="1">
    <citation type="submission" date="2024-04" db="EMBL/GenBank/DDBJ databases">
        <title>Genome assembly C_amara_ONT_v2.</title>
        <authorList>
            <person name="Yant L."/>
            <person name="Moore C."/>
            <person name="Slenker M."/>
        </authorList>
    </citation>
    <scope>NUCLEOTIDE SEQUENCE [LARGE SCALE GENOMIC DNA]</scope>
    <source>
        <tissue evidence="6">Leaf</tissue>
    </source>
</reference>
<evidence type="ECO:0000256" key="5">
    <source>
        <dbReference type="PIRNR" id="PIRNR027110"/>
    </source>
</evidence>
<dbReference type="InterPro" id="IPR013922">
    <property type="entry name" value="Cyclin_PHO80-like"/>
</dbReference>
<organism evidence="6 7">
    <name type="scientific">Cardamine amara subsp. amara</name>
    <dbReference type="NCBI Taxonomy" id="228776"/>
    <lineage>
        <taxon>Eukaryota</taxon>
        <taxon>Viridiplantae</taxon>
        <taxon>Streptophyta</taxon>
        <taxon>Embryophyta</taxon>
        <taxon>Tracheophyta</taxon>
        <taxon>Spermatophyta</taxon>
        <taxon>Magnoliopsida</taxon>
        <taxon>eudicotyledons</taxon>
        <taxon>Gunneridae</taxon>
        <taxon>Pentapetalae</taxon>
        <taxon>rosids</taxon>
        <taxon>malvids</taxon>
        <taxon>Brassicales</taxon>
        <taxon>Brassicaceae</taxon>
        <taxon>Cardamineae</taxon>
        <taxon>Cardamine</taxon>
    </lineage>
</organism>
<dbReference type="Proteomes" id="UP001558713">
    <property type="component" value="Unassembled WGS sequence"/>
</dbReference>
<evidence type="ECO:0000313" key="6">
    <source>
        <dbReference type="EMBL" id="KAL1211710.1"/>
    </source>
</evidence>
<accession>A0ABD1BC39</accession>
<dbReference type="InterPro" id="IPR036915">
    <property type="entry name" value="Cyclin-like_sf"/>
</dbReference>
<dbReference type="EMBL" id="JBANAX010000379">
    <property type="protein sequence ID" value="KAL1211710.1"/>
    <property type="molecule type" value="Genomic_DNA"/>
</dbReference>
<gene>
    <name evidence="6" type="ORF">V5N11_023706</name>
</gene>
<evidence type="ECO:0000256" key="4">
    <source>
        <dbReference type="ARBA" id="ARBA00023306"/>
    </source>
</evidence>